<reference evidence="2 3" key="1">
    <citation type="journal article" date="2022" name="Nat. Genet.">
        <title>Improved pea reference genome and pan-genome highlight genomic features and evolutionary characteristics.</title>
        <authorList>
            <person name="Yang T."/>
            <person name="Liu R."/>
            <person name="Luo Y."/>
            <person name="Hu S."/>
            <person name="Wang D."/>
            <person name="Wang C."/>
            <person name="Pandey M.K."/>
            <person name="Ge S."/>
            <person name="Xu Q."/>
            <person name="Li N."/>
            <person name="Li G."/>
            <person name="Huang Y."/>
            <person name="Saxena R.K."/>
            <person name="Ji Y."/>
            <person name="Li M."/>
            <person name="Yan X."/>
            <person name="He Y."/>
            <person name="Liu Y."/>
            <person name="Wang X."/>
            <person name="Xiang C."/>
            <person name="Varshney R.K."/>
            <person name="Ding H."/>
            <person name="Gao S."/>
            <person name="Zong X."/>
        </authorList>
    </citation>
    <scope>NUCLEOTIDE SEQUENCE [LARGE SCALE GENOMIC DNA]</scope>
    <source>
        <strain evidence="2 3">cv. Zhongwan 6</strain>
    </source>
</reference>
<dbReference type="EMBL" id="JAMSHJ010000006">
    <property type="protein sequence ID" value="KAI5400618.1"/>
    <property type="molecule type" value="Genomic_DNA"/>
</dbReference>
<dbReference type="Gene3D" id="1.25.40.10">
    <property type="entry name" value="Tetratricopeptide repeat domain"/>
    <property type="match status" value="1"/>
</dbReference>
<accession>A0A9D4WD44</accession>
<evidence type="ECO:0000256" key="1">
    <source>
        <dbReference type="ARBA" id="ARBA00022737"/>
    </source>
</evidence>
<sequence>MKALGEGIYPGSIEPHIVLLKTFVLVVSKANEILDFMHKNGFAPSLTTYNSLMFMYSRSEKFQKLEEIIREVLEKRDERGFEDIPEMKNYALVSNIVTYNTFVATYVVNDMVT</sequence>
<dbReference type="Gramene" id="Psat06G0548600-T1">
    <property type="protein sequence ID" value="KAI5400618.1"/>
    <property type="gene ID" value="KIW84_065486"/>
</dbReference>
<dbReference type="AlphaFoldDB" id="A0A9D4WD44"/>
<evidence type="ECO:0000313" key="2">
    <source>
        <dbReference type="EMBL" id="KAI5400618.1"/>
    </source>
</evidence>
<dbReference type="Pfam" id="PF13812">
    <property type="entry name" value="PPR_3"/>
    <property type="match status" value="1"/>
</dbReference>
<evidence type="ECO:0000313" key="3">
    <source>
        <dbReference type="Proteomes" id="UP001058974"/>
    </source>
</evidence>
<evidence type="ECO:0008006" key="4">
    <source>
        <dbReference type="Google" id="ProtNLM"/>
    </source>
</evidence>
<keyword evidence="1" id="KW-0677">Repeat</keyword>
<name>A0A9D4WD44_PEA</name>
<comment type="caution">
    <text evidence="2">The sequence shown here is derived from an EMBL/GenBank/DDBJ whole genome shotgun (WGS) entry which is preliminary data.</text>
</comment>
<organism evidence="2 3">
    <name type="scientific">Pisum sativum</name>
    <name type="common">Garden pea</name>
    <name type="synonym">Lathyrus oleraceus</name>
    <dbReference type="NCBI Taxonomy" id="3888"/>
    <lineage>
        <taxon>Eukaryota</taxon>
        <taxon>Viridiplantae</taxon>
        <taxon>Streptophyta</taxon>
        <taxon>Embryophyta</taxon>
        <taxon>Tracheophyta</taxon>
        <taxon>Spermatophyta</taxon>
        <taxon>Magnoliopsida</taxon>
        <taxon>eudicotyledons</taxon>
        <taxon>Gunneridae</taxon>
        <taxon>Pentapetalae</taxon>
        <taxon>rosids</taxon>
        <taxon>fabids</taxon>
        <taxon>Fabales</taxon>
        <taxon>Fabaceae</taxon>
        <taxon>Papilionoideae</taxon>
        <taxon>50 kb inversion clade</taxon>
        <taxon>NPAAA clade</taxon>
        <taxon>Hologalegina</taxon>
        <taxon>IRL clade</taxon>
        <taxon>Fabeae</taxon>
        <taxon>Lathyrus</taxon>
    </lineage>
</organism>
<keyword evidence="3" id="KW-1185">Reference proteome</keyword>
<dbReference type="InterPro" id="IPR011990">
    <property type="entry name" value="TPR-like_helical_dom_sf"/>
</dbReference>
<protein>
    <recommendedName>
        <fullName evidence="4">Pentatricopeptide repeat-containing protein</fullName>
    </recommendedName>
</protein>
<gene>
    <name evidence="2" type="ORF">KIW84_065486</name>
</gene>
<dbReference type="Proteomes" id="UP001058974">
    <property type="component" value="Chromosome 6"/>
</dbReference>
<proteinExistence type="predicted"/>
<dbReference type="InterPro" id="IPR002885">
    <property type="entry name" value="PPR_rpt"/>
</dbReference>